<dbReference type="PRINTS" id="PR00035">
    <property type="entry name" value="HTHGNTR"/>
</dbReference>
<feature type="domain" description="HTH gntR-type" evidence="4">
    <location>
        <begin position="12"/>
        <end position="80"/>
    </location>
</feature>
<dbReference type="PANTHER" id="PTHR44846:SF1">
    <property type="entry name" value="MANNOSYL-D-GLYCERATE TRANSPORT_METABOLISM SYSTEM REPRESSOR MNGR-RELATED"/>
    <property type="match status" value="1"/>
</dbReference>
<reference evidence="5" key="1">
    <citation type="submission" date="2022-06" db="EMBL/GenBank/DDBJ databases">
        <title>Vallitalea longa sp. nov., an anaerobic bacterium isolated from marine sediment.</title>
        <authorList>
            <person name="Hirano S."/>
            <person name="Terahara T."/>
            <person name="Mori K."/>
            <person name="Hamada M."/>
            <person name="Matsumoto R."/>
            <person name="Kobayashi T."/>
        </authorList>
    </citation>
    <scope>NUCLEOTIDE SEQUENCE</scope>
    <source>
        <strain evidence="5">SH18-1</strain>
    </source>
</reference>
<dbReference type="PANTHER" id="PTHR44846">
    <property type="entry name" value="MANNOSYL-D-GLYCERATE TRANSPORT/METABOLISM SYSTEM REPRESSOR MNGR-RELATED"/>
    <property type="match status" value="1"/>
</dbReference>
<dbReference type="Pfam" id="PF00392">
    <property type="entry name" value="GntR"/>
    <property type="match status" value="1"/>
</dbReference>
<evidence type="ECO:0000313" key="5">
    <source>
        <dbReference type="EMBL" id="GKX31522.1"/>
    </source>
</evidence>
<organism evidence="5 6">
    <name type="scientific">Vallitalea longa</name>
    <dbReference type="NCBI Taxonomy" id="2936439"/>
    <lineage>
        <taxon>Bacteria</taxon>
        <taxon>Bacillati</taxon>
        <taxon>Bacillota</taxon>
        <taxon>Clostridia</taxon>
        <taxon>Lachnospirales</taxon>
        <taxon>Vallitaleaceae</taxon>
        <taxon>Vallitalea</taxon>
    </lineage>
</organism>
<protein>
    <submittedName>
        <fullName evidence="5">GntR family transcriptional regulator</fullName>
    </submittedName>
</protein>
<sequence>MDRTPLDKNSSVPLYRQLIEAIKDDITNNILKPGDQILTEIELSEKYQVSRITVRKAIGELVEEGYLVKQQGVGTFVAEVKLVRNMNKFMGFSMSCEILGKVPSATLLFAGLINATDRDKRELGLDDSVANVLSIKRIRYCDDEPVMVEDTRFSTEYSFLLTDNLEGSLYKLLNKHETVPLEGRTELDVCYATDEEAQLLNIESNTPLLLLRCVCYDKMGNPIHNSRQVVNPKKFKMII</sequence>
<dbReference type="InterPro" id="IPR036390">
    <property type="entry name" value="WH_DNA-bd_sf"/>
</dbReference>
<dbReference type="InterPro" id="IPR050679">
    <property type="entry name" value="Bact_HTH_transcr_reg"/>
</dbReference>
<dbReference type="SMART" id="SM00345">
    <property type="entry name" value="HTH_GNTR"/>
    <property type="match status" value="1"/>
</dbReference>
<name>A0A9W5YCL8_9FIRM</name>
<keyword evidence="3" id="KW-0804">Transcription</keyword>
<dbReference type="Proteomes" id="UP001144256">
    <property type="component" value="Unassembled WGS sequence"/>
</dbReference>
<evidence type="ECO:0000313" key="6">
    <source>
        <dbReference type="Proteomes" id="UP001144256"/>
    </source>
</evidence>
<proteinExistence type="predicted"/>
<dbReference type="SUPFAM" id="SSF46785">
    <property type="entry name" value="Winged helix' DNA-binding domain"/>
    <property type="match status" value="1"/>
</dbReference>
<evidence type="ECO:0000259" key="4">
    <source>
        <dbReference type="PROSITE" id="PS50949"/>
    </source>
</evidence>
<dbReference type="Gene3D" id="1.10.10.10">
    <property type="entry name" value="Winged helix-like DNA-binding domain superfamily/Winged helix DNA-binding domain"/>
    <property type="match status" value="1"/>
</dbReference>
<dbReference type="CDD" id="cd07377">
    <property type="entry name" value="WHTH_GntR"/>
    <property type="match status" value="1"/>
</dbReference>
<evidence type="ECO:0000256" key="1">
    <source>
        <dbReference type="ARBA" id="ARBA00023015"/>
    </source>
</evidence>
<gene>
    <name evidence="5" type="ORF">SH1V18_40020</name>
</gene>
<dbReference type="SMART" id="SM00866">
    <property type="entry name" value="UTRA"/>
    <property type="match status" value="1"/>
</dbReference>
<dbReference type="GO" id="GO:0003700">
    <property type="term" value="F:DNA-binding transcription factor activity"/>
    <property type="evidence" value="ECO:0007669"/>
    <property type="project" value="InterPro"/>
</dbReference>
<dbReference type="AlphaFoldDB" id="A0A9W5YCL8"/>
<dbReference type="RefSeq" id="WP_281818650.1">
    <property type="nucleotide sequence ID" value="NZ_BRLB01000018.1"/>
</dbReference>
<accession>A0A9W5YCL8</accession>
<dbReference type="GO" id="GO:0045892">
    <property type="term" value="P:negative regulation of DNA-templated transcription"/>
    <property type="evidence" value="ECO:0007669"/>
    <property type="project" value="TreeGrafter"/>
</dbReference>
<evidence type="ECO:0000256" key="2">
    <source>
        <dbReference type="ARBA" id="ARBA00023125"/>
    </source>
</evidence>
<dbReference type="InterPro" id="IPR011663">
    <property type="entry name" value="UTRA"/>
</dbReference>
<dbReference type="InterPro" id="IPR000524">
    <property type="entry name" value="Tscrpt_reg_HTH_GntR"/>
</dbReference>
<keyword evidence="6" id="KW-1185">Reference proteome</keyword>
<keyword evidence="2" id="KW-0238">DNA-binding</keyword>
<dbReference type="Pfam" id="PF07702">
    <property type="entry name" value="UTRA"/>
    <property type="match status" value="1"/>
</dbReference>
<keyword evidence="1" id="KW-0805">Transcription regulation</keyword>
<dbReference type="InterPro" id="IPR028978">
    <property type="entry name" value="Chorismate_lyase_/UTRA_dom_sf"/>
</dbReference>
<dbReference type="FunFam" id="1.10.10.10:FF:000079">
    <property type="entry name" value="GntR family transcriptional regulator"/>
    <property type="match status" value="1"/>
</dbReference>
<dbReference type="InterPro" id="IPR036388">
    <property type="entry name" value="WH-like_DNA-bd_sf"/>
</dbReference>
<evidence type="ECO:0000256" key="3">
    <source>
        <dbReference type="ARBA" id="ARBA00023163"/>
    </source>
</evidence>
<dbReference type="EMBL" id="BRLB01000018">
    <property type="protein sequence ID" value="GKX31522.1"/>
    <property type="molecule type" value="Genomic_DNA"/>
</dbReference>
<dbReference type="Gene3D" id="3.40.1410.10">
    <property type="entry name" value="Chorismate lyase-like"/>
    <property type="match status" value="1"/>
</dbReference>
<dbReference type="SUPFAM" id="SSF64288">
    <property type="entry name" value="Chorismate lyase-like"/>
    <property type="match status" value="1"/>
</dbReference>
<dbReference type="GO" id="GO:0003677">
    <property type="term" value="F:DNA binding"/>
    <property type="evidence" value="ECO:0007669"/>
    <property type="project" value="UniProtKB-KW"/>
</dbReference>
<comment type="caution">
    <text evidence="5">The sequence shown here is derived from an EMBL/GenBank/DDBJ whole genome shotgun (WGS) entry which is preliminary data.</text>
</comment>
<dbReference type="PROSITE" id="PS50949">
    <property type="entry name" value="HTH_GNTR"/>
    <property type="match status" value="1"/>
</dbReference>